<name>A0A6J7EG77_9ZZZZ</name>
<dbReference type="InterPro" id="IPR016163">
    <property type="entry name" value="Ald_DH_C"/>
</dbReference>
<evidence type="ECO:0000256" key="3">
    <source>
        <dbReference type="ARBA" id="ARBA00023002"/>
    </source>
</evidence>
<dbReference type="FunFam" id="3.40.309.10:FF:000010">
    <property type="entry name" value="Gamma-aminobutyraldehyde dehydrogenase"/>
    <property type="match status" value="1"/>
</dbReference>
<accession>A0A6J7EG77</accession>
<dbReference type="NCBIfam" id="NF006915">
    <property type="entry name" value="PRK09406.1"/>
    <property type="match status" value="1"/>
</dbReference>
<dbReference type="AlphaFoldDB" id="A0A6J7EG77"/>
<evidence type="ECO:0000256" key="2">
    <source>
        <dbReference type="ARBA" id="ARBA00022857"/>
    </source>
</evidence>
<dbReference type="CDD" id="cd07100">
    <property type="entry name" value="ALDH_SSADH1_GabD1"/>
    <property type="match status" value="1"/>
</dbReference>
<dbReference type="Pfam" id="PF00171">
    <property type="entry name" value="Aldedh"/>
    <property type="match status" value="1"/>
</dbReference>
<dbReference type="FunFam" id="3.40.605.10:FF:000012">
    <property type="entry name" value="NAD-dependent succinate-semialdehyde dehydrogenase"/>
    <property type="match status" value="1"/>
</dbReference>
<dbReference type="GO" id="GO:0004777">
    <property type="term" value="F:succinate-semialdehyde dehydrogenase (NAD+) activity"/>
    <property type="evidence" value="ECO:0007669"/>
    <property type="project" value="TreeGrafter"/>
</dbReference>
<proteinExistence type="inferred from homology"/>
<evidence type="ECO:0000313" key="5">
    <source>
        <dbReference type="EMBL" id="CAB4881201.1"/>
    </source>
</evidence>
<keyword evidence="3" id="KW-0560">Oxidoreductase</keyword>
<feature type="domain" description="Aldehyde dehydrogenase" evidence="4">
    <location>
        <begin position="19"/>
        <end position="471"/>
    </location>
</feature>
<evidence type="ECO:0000256" key="1">
    <source>
        <dbReference type="ARBA" id="ARBA00009986"/>
    </source>
</evidence>
<dbReference type="PANTHER" id="PTHR43217:SF1">
    <property type="entry name" value="SUCCINATE SEMIALDEHYDE DEHYDROGENASE [NAD(P)+] SAD"/>
    <property type="match status" value="1"/>
</dbReference>
<dbReference type="InterPro" id="IPR044148">
    <property type="entry name" value="ALDH_GabD1-like"/>
</dbReference>
<sequence>MVSQAGPKALDSRYDQGMAIATQNPATGETIQTFAAHTPDQVEAAVATAHATFQTWRTTSFAHRAELMNKAADLLDAENESIARIMTLEMGKTLKSARGEAAKCAKGMRYYAENAQTLLADEPVDASLVGAKQAYTRYAPLGIVLAIMPWNFPLWQVVRFAAPALMAGNVGMLKHASNVPQCALYLEDLFTRAGFPQGAFTTLLIGARDVEPILRDPRVRAATLTGSEPAGQSVAAICGDEIKKTVLELGGSDPYIVMPSADVDKAAAVAVTARCQNNGQSCIAAKRFIVHADVYDQFAAAFVAGMAALKIGDPMDEATDVGPLATQSGRTDVELLVNDARDKGATILCGGKSVDSPGWFYEPTVVSDLQPHMDMYADEVFGPVAGLYKVHSLDEAIELGNGTAFGLGSNAWTNDEAEQERLIRDLDAGTVTINGMTTSYNELPFGGAKRSGYGRELSAHGIKEFCSIKAIWVG</sequence>
<gene>
    <name evidence="5" type="ORF">UFOPK3401_01461</name>
</gene>
<dbReference type="InterPro" id="IPR047110">
    <property type="entry name" value="GABD/Sad-like"/>
</dbReference>
<reference evidence="5" key="1">
    <citation type="submission" date="2020-05" db="EMBL/GenBank/DDBJ databases">
        <authorList>
            <person name="Chiriac C."/>
            <person name="Salcher M."/>
            <person name="Ghai R."/>
            <person name="Kavagutti S V."/>
        </authorList>
    </citation>
    <scope>NUCLEOTIDE SEQUENCE</scope>
</reference>
<keyword evidence="2" id="KW-0521">NADP</keyword>
<dbReference type="InterPro" id="IPR016161">
    <property type="entry name" value="Ald_DH/histidinol_DH"/>
</dbReference>
<protein>
    <submittedName>
        <fullName evidence="5">Unannotated protein</fullName>
    </submittedName>
</protein>
<dbReference type="SUPFAM" id="SSF53720">
    <property type="entry name" value="ALDH-like"/>
    <property type="match status" value="1"/>
</dbReference>
<dbReference type="EMBL" id="CAFBLM010000104">
    <property type="protein sequence ID" value="CAB4881201.1"/>
    <property type="molecule type" value="Genomic_DNA"/>
</dbReference>
<organism evidence="5">
    <name type="scientific">freshwater metagenome</name>
    <dbReference type="NCBI Taxonomy" id="449393"/>
    <lineage>
        <taxon>unclassified sequences</taxon>
        <taxon>metagenomes</taxon>
        <taxon>ecological metagenomes</taxon>
    </lineage>
</organism>
<dbReference type="Gene3D" id="3.40.309.10">
    <property type="entry name" value="Aldehyde Dehydrogenase, Chain A, domain 2"/>
    <property type="match status" value="1"/>
</dbReference>
<evidence type="ECO:0000259" key="4">
    <source>
        <dbReference type="Pfam" id="PF00171"/>
    </source>
</evidence>
<comment type="similarity">
    <text evidence="1">Belongs to the aldehyde dehydrogenase family.</text>
</comment>
<dbReference type="InterPro" id="IPR016162">
    <property type="entry name" value="Ald_DH_N"/>
</dbReference>
<dbReference type="GO" id="GO:0004030">
    <property type="term" value="F:aldehyde dehydrogenase [NAD(P)+] activity"/>
    <property type="evidence" value="ECO:0007669"/>
    <property type="project" value="InterPro"/>
</dbReference>
<dbReference type="Gene3D" id="3.40.605.10">
    <property type="entry name" value="Aldehyde Dehydrogenase, Chain A, domain 1"/>
    <property type="match status" value="1"/>
</dbReference>
<dbReference type="InterPro" id="IPR015590">
    <property type="entry name" value="Aldehyde_DH_dom"/>
</dbReference>
<dbReference type="PANTHER" id="PTHR43217">
    <property type="entry name" value="SUCCINATE SEMIALDEHYDE DEHYDROGENASE [NAD(P)+] SAD"/>
    <property type="match status" value="1"/>
</dbReference>